<dbReference type="Proteomes" id="UP000502996">
    <property type="component" value="Chromosome"/>
</dbReference>
<protein>
    <submittedName>
        <fullName evidence="8">ABC transporter substrate-binding protein</fullName>
    </submittedName>
</protein>
<evidence type="ECO:0000259" key="7">
    <source>
        <dbReference type="PROSITE" id="PS50983"/>
    </source>
</evidence>
<name>A0A6G6WDX8_9ACTN</name>
<evidence type="ECO:0000256" key="6">
    <source>
        <dbReference type="SAM" id="SignalP"/>
    </source>
</evidence>
<dbReference type="InterPro" id="IPR002491">
    <property type="entry name" value="ABC_transptr_periplasmic_BD"/>
</dbReference>
<evidence type="ECO:0000256" key="4">
    <source>
        <dbReference type="ARBA" id="ARBA00022729"/>
    </source>
</evidence>
<evidence type="ECO:0000256" key="3">
    <source>
        <dbReference type="ARBA" id="ARBA00022448"/>
    </source>
</evidence>
<evidence type="ECO:0000256" key="1">
    <source>
        <dbReference type="ARBA" id="ARBA00004196"/>
    </source>
</evidence>
<dbReference type="PROSITE" id="PS51257">
    <property type="entry name" value="PROKAR_LIPOPROTEIN"/>
    <property type="match status" value="1"/>
</dbReference>
<dbReference type="InterPro" id="IPR006311">
    <property type="entry name" value="TAT_signal"/>
</dbReference>
<keyword evidence="9" id="KW-1185">Reference proteome</keyword>
<dbReference type="AlphaFoldDB" id="A0A6G6WDX8"/>
<dbReference type="PANTHER" id="PTHR30532:SF24">
    <property type="entry name" value="FERRIC ENTEROBACTIN-BINDING PERIPLASMIC PROTEIN FEPB"/>
    <property type="match status" value="1"/>
</dbReference>
<evidence type="ECO:0000313" key="8">
    <source>
        <dbReference type="EMBL" id="QIG43305.1"/>
    </source>
</evidence>
<dbReference type="Gene3D" id="3.40.50.1980">
    <property type="entry name" value="Nitrogenase molybdenum iron protein domain"/>
    <property type="match status" value="2"/>
</dbReference>
<keyword evidence="4 6" id="KW-0732">Signal</keyword>
<dbReference type="PANTHER" id="PTHR30532">
    <property type="entry name" value="IRON III DICITRATE-BINDING PERIPLASMIC PROTEIN"/>
    <property type="match status" value="1"/>
</dbReference>
<comment type="subcellular location">
    <subcellularLocation>
        <location evidence="1">Cell envelope</location>
    </subcellularLocation>
</comment>
<comment type="similarity">
    <text evidence="2">Belongs to the bacterial solute-binding protein 8 family.</text>
</comment>
<dbReference type="RefSeq" id="WP_165232554.1">
    <property type="nucleotide sequence ID" value="NZ_CP049257.1"/>
</dbReference>
<accession>A0A6G6WDX8</accession>
<dbReference type="PROSITE" id="PS51318">
    <property type="entry name" value="TAT"/>
    <property type="match status" value="1"/>
</dbReference>
<dbReference type="KEGG" id="nano:G5V58_11510"/>
<dbReference type="InterPro" id="IPR051313">
    <property type="entry name" value="Bact_iron-sidero_bind"/>
</dbReference>
<proteinExistence type="inferred from homology"/>
<reference evidence="8 9" key="1">
    <citation type="submission" date="2020-02" db="EMBL/GenBank/DDBJ databases">
        <title>Full genome sequence of Nocardioides sp. R-3366.</title>
        <authorList>
            <person name="Im W.-T."/>
        </authorList>
    </citation>
    <scope>NUCLEOTIDE SEQUENCE [LARGE SCALE GENOMIC DNA]</scope>
    <source>
        <strain evidence="8 9">R-3366</strain>
    </source>
</reference>
<evidence type="ECO:0000256" key="5">
    <source>
        <dbReference type="SAM" id="MobiDB-lite"/>
    </source>
</evidence>
<dbReference type="GO" id="GO:1901678">
    <property type="term" value="P:iron coordination entity transport"/>
    <property type="evidence" value="ECO:0007669"/>
    <property type="project" value="UniProtKB-ARBA"/>
</dbReference>
<sequence length="353" mass="37391">MTARPSRRRFLAGLSVLALAPALAACGDDTDSSPAGGSGAAPEAEPSESGAFPVTIAHKYGETTLEQAPKRVVCVGLTEQDALLALGVVPVAVTKWFGDAPGYIFPWAQDLLGDAELPEVLEDTNGVQVEKIAALQPDLIIGQYAGLKEKDYQLLSQIAPTVAQSGDYADYGAPWDEMALTIGRAVGQPDKMQALVDDVKQQVADAAAAHPEFQGQSALVVTPYEGLFVYGPEDSRSRMLVDLGFAFPSEVFGGDQEEFGTSLSAERTSDLDRVGVTVWLDLESDPSVKKVYDETGSAAEGRFFDISEDDGAYYVAHSFVTPLSIPYVLERYVPQLAAAVDGDPATVPPEAAA</sequence>
<dbReference type="GO" id="GO:0030288">
    <property type="term" value="C:outer membrane-bounded periplasmic space"/>
    <property type="evidence" value="ECO:0007669"/>
    <property type="project" value="TreeGrafter"/>
</dbReference>
<keyword evidence="3" id="KW-0813">Transport</keyword>
<feature type="compositionally biased region" description="Low complexity" evidence="5">
    <location>
        <begin position="32"/>
        <end position="48"/>
    </location>
</feature>
<dbReference type="SUPFAM" id="SSF53807">
    <property type="entry name" value="Helical backbone' metal receptor"/>
    <property type="match status" value="1"/>
</dbReference>
<gene>
    <name evidence="8" type="ORF">G5V58_11510</name>
</gene>
<evidence type="ECO:0000313" key="9">
    <source>
        <dbReference type="Proteomes" id="UP000502996"/>
    </source>
</evidence>
<feature type="domain" description="Fe/B12 periplasmic-binding" evidence="7">
    <location>
        <begin position="71"/>
        <end position="340"/>
    </location>
</feature>
<organism evidence="8 9">
    <name type="scientific">Nocardioides anomalus</name>
    <dbReference type="NCBI Taxonomy" id="2712223"/>
    <lineage>
        <taxon>Bacteria</taxon>
        <taxon>Bacillati</taxon>
        <taxon>Actinomycetota</taxon>
        <taxon>Actinomycetes</taxon>
        <taxon>Propionibacteriales</taxon>
        <taxon>Nocardioidaceae</taxon>
        <taxon>Nocardioides</taxon>
    </lineage>
</organism>
<dbReference type="EMBL" id="CP049257">
    <property type="protein sequence ID" value="QIG43305.1"/>
    <property type="molecule type" value="Genomic_DNA"/>
</dbReference>
<dbReference type="PROSITE" id="PS50983">
    <property type="entry name" value="FE_B12_PBP"/>
    <property type="match status" value="1"/>
</dbReference>
<feature type="region of interest" description="Disordered" evidence="5">
    <location>
        <begin position="27"/>
        <end position="48"/>
    </location>
</feature>
<evidence type="ECO:0000256" key="2">
    <source>
        <dbReference type="ARBA" id="ARBA00008814"/>
    </source>
</evidence>
<feature type="chain" id="PRO_5026292486" evidence="6">
    <location>
        <begin position="25"/>
        <end position="353"/>
    </location>
</feature>
<feature type="signal peptide" evidence="6">
    <location>
        <begin position="1"/>
        <end position="24"/>
    </location>
</feature>
<dbReference type="Pfam" id="PF01497">
    <property type="entry name" value="Peripla_BP_2"/>
    <property type="match status" value="1"/>
</dbReference>